<sequence>MGYLICGKCKSYYKLQKGEKTKDFRDKCPCGGNVRYVENLDIVDPRWKPIILAKKPTNREIIKNKINNLLSIPAHLKNRLSRFANDFKNRFQRPSYGNTYYNSPYGRGLSLESIKNEFNLNNIQWSVVIPVTVAITIIYAFTPGIFTLLIFALLIMAGYLFKDQVLGIKNALITGAISFFLGGLLTGAYLFLIPLTLVGAINGAVCGWIGGYLRMRR</sequence>
<name>A0A8T8KAX0_9EURY</name>
<feature type="transmembrane region" description="Helical" evidence="1">
    <location>
        <begin position="197"/>
        <end position="215"/>
    </location>
</feature>
<evidence type="ECO:0000313" key="2">
    <source>
        <dbReference type="EMBL" id="QUH23970.1"/>
    </source>
</evidence>
<accession>A0A8T8KAX0</accession>
<feature type="transmembrane region" description="Helical" evidence="1">
    <location>
        <begin position="127"/>
        <end position="160"/>
    </location>
</feature>
<organism evidence="2 3">
    <name type="scientific">Methanobacterium alkalithermotolerans</name>
    <dbReference type="NCBI Taxonomy" id="2731220"/>
    <lineage>
        <taxon>Archaea</taxon>
        <taxon>Methanobacteriati</taxon>
        <taxon>Methanobacteriota</taxon>
        <taxon>Methanomada group</taxon>
        <taxon>Methanobacteria</taxon>
        <taxon>Methanobacteriales</taxon>
        <taxon>Methanobacteriaceae</taxon>
        <taxon>Methanobacterium</taxon>
    </lineage>
</organism>
<dbReference type="OrthoDB" id="70331at2157"/>
<feature type="transmembrane region" description="Helical" evidence="1">
    <location>
        <begin position="172"/>
        <end position="191"/>
    </location>
</feature>
<protein>
    <submittedName>
        <fullName evidence="2">MFS transporter</fullName>
    </submittedName>
</protein>
<dbReference type="KEGG" id="meme:HYG87_09475"/>
<keyword evidence="1" id="KW-1133">Transmembrane helix</keyword>
<dbReference type="AlphaFoldDB" id="A0A8T8KAX0"/>
<gene>
    <name evidence="2" type="ORF">HYG87_09475</name>
</gene>
<reference evidence="2" key="1">
    <citation type="submission" date="2020-07" db="EMBL/GenBank/DDBJ databases">
        <title>Methanobacterium. sp. MethCan genome.</title>
        <authorList>
            <person name="Postec A."/>
            <person name="Quemeneur M."/>
        </authorList>
    </citation>
    <scope>NUCLEOTIDE SEQUENCE</scope>
    <source>
        <strain evidence="2">MethCAN</strain>
    </source>
</reference>
<dbReference type="Proteomes" id="UP000681041">
    <property type="component" value="Chromosome"/>
</dbReference>
<dbReference type="RefSeq" id="WP_211532927.1">
    <property type="nucleotide sequence ID" value="NZ_CP058560.1"/>
</dbReference>
<proteinExistence type="predicted"/>
<evidence type="ECO:0000256" key="1">
    <source>
        <dbReference type="SAM" id="Phobius"/>
    </source>
</evidence>
<keyword evidence="1" id="KW-0812">Transmembrane</keyword>
<dbReference type="EMBL" id="CP058560">
    <property type="protein sequence ID" value="QUH23970.1"/>
    <property type="molecule type" value="Genomic_DNA"/>
</dbReference>
<keyword evidence="1" id="KW-0472">Membrane</keyword>
<keyword evidence="3" id="KW-1185">Reference proteome</keyword>
<dbReference type="GeneID" id="64820994"/>
<evidence type="ECO:0000313" key="3">
    <source>
        <dbReference type="Proteomes" id="UP000681041"/>
    </source>
</evidence>